<dbReference type="EMBL" id="JQ340175">
    <property type="protein sequence ID" value="AFH75152.1"/>
    <property type="molecule type" value="Genomic_DNA"/>
</dbReference>
<evidence type="ECO:0000256" key="1">
    <source>
        <dbReference type="SAM" id="MobiDB-lite"/>
    </source>
</evidence>
<proteinExistence type="predicted"/>
<reference evidence="2" key="1">
    <citation type="submission" date="2011-12" db="EMBL/GenBank/DDBJ databases">
        <title>Complete nucleotide sequence of Streptomyces circular plasmid pCQ4.</title>
        <authorList>
            <person name="Cheng Q."/>
            <person name="Tian X."/>
            <person name="Qin Z."/>
        </authorList>
    </citation>
    <scope>NUCLEOTIDE SEQUENCE</scope>
    <source>
        <strain evidence="2">W75</strain>
        <plasmid evidence="2">pCQ4</plasmid>
    </source>
</reference>
<name>I0CED9_9ACTN</name>
<protein>
    <submittedName>
        <fullName evidence="2">Uncharacterized protein</fullName>
    </submittedName>
</protein>
<gene>
    <name evidence="2" type="ORF">pCQ4.27c</name>
</gene>
<sequence>MEGARLWRTALALWTSRAAASCKWGLLARRCPSRLAHSPTKTSIGPAETNMTTTHTTPTPPTPAPGDAPAVHAITLAETAKHLLAAGRHPHAYREPAQIAATLVGVGLAVERLAAVAAEAKRAVRQLEREGVLVADDGGDAAARAEMAASELLGVQGALLSATSAVRQAEVPLSGLGRSVAV</sequence>
<evidence type="ECO:0000313" key="2">
    <source>
        <dbReference type="EMBL" id="AFH75152.1"/>
    </source>
</evidence>
<accession>I0CED9</accession>
<dbReference type="AlphaFoldDB" id="I0CED9"/>
<feature type="compositionally biased region" description="Low complexity" evidence="1">
    <location>
        <begin position="46"/>
        <end position="57"/>
    </location>
</feature>
<geneLocation type="plasmid" evidence="2">
    <name>pCQ4</name>
</geneLocation>
<feature type="region of interest" description="Disordered" evidence="1">
    <location>
        <begin position="35"/>
        <end position="64"/>
    </location>
</feature>
<keyword evidence="2" id="KW-0614">Plasmid</keyword>
<organism evidence="2">
    <name type="scientific">Streptomyces sp. W75</name>
    <dbReference type="NCBI Taxonomy" id="1170711"/>
    <lineage>
        <taxon>Bacteria</taxon>
        <taxon>Bacillati</taxon>
        <taxon>Actinomycetota</taxon>
        <taxon>Actinomycetes</taxon>
        <taxon>Kitasatosporales</taxon>
        <taxon>Streptomycetaceae</taxon>
        <taxon>Streptomyces</taxon>
    </lineage>
</organism>